<protein>
    <submittedName>
        <fullName evidence="1">Uncharacterized protein</fullName>
    </submittedName>
</protein>
<dbReference type="EMBL" id="CP012670">
    <property type="protein sequence ID" value="AUX25325.1"/>
    <property type="molecule type" value="Genomic_DNA"/>
</dbReference>
<evidence type="ECO:0000313" key="2">
    <source>
        <dbReference type="Proteomes" id="UP000295781"/>
    </source>
</evidence>
<reference evidence="1 2" key="1">
    <citation type="submission" date="2015-09" db="EMBL/GenBank/DDBJ databases">
        <title>Sorangium comparison.</title>
        <authorList>
            <person name="Zaburannyi N."/>
            <person name="Bunk B."/>
            <person name="Overmann J."/>
            <person name="Mueller R."/>
        </authorList>
    </citation>
    <scope>NUCLEOTIDE SEQUENCE [LARGE SCALE GENOMIC DNA]</scope>
    <source>
        <strain evidence="1 2">So ceGT47</strain>
    </source>
</reference>
<sequence>MWVRRAAIRPVPSYAQVPARVLSEIEDQLAEDDDDSRKQLDDAFTRFEQTQPALADRISGVLSGPLDETALALGYFLTLAIWLAFDELFGQDLEEVTETALTGVEESLNLDEQIRLHDPAEAVDSDDVIAMEQPDVLAFVQEHLDAALEANAHEVDVDDVHAIYRVVLIEVLALSYAVRPPSNWVTLTTEFTA</sequence>
<dbReference type="OrthoDB" id="5510377at2"/>
<name>A0A4P2Q765_SORCE</name>
<dbReference type="Proteomes" id="UP000295781">
    <property type="component" value="Chromosome"/>
</dbReference>
<dbReference type="RefSeq" id="WP_129352169.1">
    <property type="nucleotide sequence ID" value="NZ_CP012670.1"/>
</dbReference>
<dbReference type="AlphaFoldDB" id="A0A4P2Q765"/>
<organism evidence="1 2">
    <name type="scientific">Sorangium cellulosum</name>
    <name type="common">Polyangium cellulosum</name>
    <dbReference type="NCBI Taxonomy" id="56"/>
    <lineage>
        <taxon>Bacteria</taxon>
        <taxon>Pseudomonadati</taxon>
        <taxon>Myxococcota</taxon>
        <taxon>Polyangia</taxon>
        <taxon>Polyangiales</taxon>
        <taxon>Polyangiaceae</taxon>
        <taxon>Sorangium</taxon>
    </lineage>
</organism>
<accession>A0A4P2Q765</accession>
<proteinExistence type="predicted"/>
<gene>
    <name evidence="1" type="ORF">SOCEGT47_058690</name>
</gene>
<evidence type="ECO:0000313" key="1">
    <source>
        <dbReference type="EMBL" id="AUX25325.1"/>
    </source>
</evidence>